<organism evidence="2 3">
    <name type="scientific">Nitratireductor aestuarii</name>
    <dbReference type="NCBI Taxonomy" id="1735103"/>
    <lineage>
        <taxon>Bacteria</taxon>
        <taxon>Pseudomonadati</taxon>
        <taxon>Pseudomonadota</taxon>
        <taxon>Alphaproteobacteria</taxon>
        <taxon>Hyphomicrobiales</taxon>
        <taxon>Phyllobacteriaceae</taxon>
        <taxon>Nitratireductor</taxon>
    </lineage>
</organism>
<reference evidence="2" key="2">
    <citation type="submission" date="2020-09" db="EMBL/GenBank/DDBJ databases">
        <authorList>
            <person name="Sun Q."/>
            <person name="Zhou Y."/>
        </authorList>
    </citation>
    <scope>NUCLEOTIDE SEQUENCE</scope>
    <source>
        <strain evidence="2">CGMCC 1.15320</strain>
    </source>
</reference>
<dbReference type="InterPro" id="IPR015001">
    <property type="entry name" value="DUF1850"/>
</dbReference>
<evidence type="ECO:0008006" key="4">
    <source>
        <dbReference type="Google" id="ProtNLM"/>
    </source>
</evidence>
<feature type="signal peptide" evidence="1">
    <location>
        <begin position="1"/>
        <end position="16"/>
    </location>
</feature>
<feature type="chain" id="PRO_5036996110" description="DUF1850 domain-containing protein" evidence="1">
    <location>
        <begin position="17"/>
        <end position="120"/>
    </location>
</feature>
<dbReference type="Proteomes" id="UP000636264">
    <property type="component" value="Unassembled WGS sequence"/>
</dbReference>
<proteinExistence type="predicted"/>
<reference evidence="2" key="1">
    <citation type="journal article" date="2014" name="Int. J. Syst. Evol. Microbiol.">
        <title>Complete genome sequence of Corynebacterium casei LMG S-19264T (=DSM 44701T), isolated from a smear-ripened cheese.</title>
        <authorList>
            <consortium name="US DOE Joint Genome Institute (JGI-PGF)"/>
            <person name="Walter F."/>
            <person name="Albersmeier A."/>
            <person name="Kalinowski J."/>
            <person name="Ruckert C."/>
        </authorList>
    </citation>
    <scope>NUCLEOTIDE SEQUENCE</scope>
    <source>
        <strain evidence="2">CGMCC 1.15320</strain>
    </source>
</reference>
<protein>
    <recommendedName>
        <fullName evidence="4">DUF1850 domain-containing protein</fullName>
    </recommendedName>
</protein>
<gene>
    <name evidence="2" type="ORF">GCM10011385_38800</name>
</gene>
<dbReference type="RefSeq" id="WP_188722777.1">
    <property type="nucleotide sequence ID" value="NZ_BMIF01000018.1"/>
</dbReference>
<keyword evidence="1" id="KW-0732">Signal</keyword>
<evidence type="ECO:0000313" key="2">
    <source>
        <dbReference type="EMBL" id="GGA80793.1"/>
    </source>
</evidence>
<dbReference type="AlphaFoldDB" id="A0A916S4X1"/>
<dbReference type="EMBL" id="BMIF01000018">
    <property type="protein sequence ID" value="GGA80793.1"/>
    <property type="molecule type" value="Genomic_DNA"/>
</dbReference>
<keyword evidence="3" id="KW-1185">Reference proteome</keyword>
<accession>A0A916S4X1</accession>
<name>A0A916S4X1_9HYPH</name>
<dbReference type="Pfam" id="PF08905">
    <property type="entry name" value="DUF1850"/>
    <property type="match status" value="1"/>
</dbReference>
<comment type="caution">
    <text evidence="2">The sequence shown here is derived from an EMBL/GenBank/DDBJ whole genome shotgun (WGS) entry which is preliminary data.</text>
</comment>
<evidence type="ECO:0000256" key="1">
    <source>
        <dbReference type="SAM" id="SignalP"/>
    </source>
</evidence>
<evidence type="ECO:0000313" key="3">
    <source>
        <dbReference type="Proteomes" id="UP000636264"/>
    </source>
</evidence>
<sequence length="120" mass="12851">MAALCILAAGKMTVLAASLFSLSWTHSVQKTEWREDWQVSSTGIFLTEARVKGSGAGMDPPEGSKFVEGWWVYQPKLPSQEKLVLASSGMTGGGWRLCTPDTCLDLGADAGDPVEISICK</sequence>